<organism evidence="2 3">
    <name type="scientific">Limosilactobacillus ingluviei DSM 15946</name>
    <dbReference type="NCBI Taxonomy" id="1423760"/>
    <lineage>
        <taxon>Bacteria</taxon>
        <taxon>Bacillati</taxon>
        <taxon>Bacillota</taxon>
        <taxon>Bacilli</taxon>
        <taxon>Lactobacillales</taxon>
        <taxon>Lactobacillaceae</taxon>
        <taxon>Limosilactobacillus</taxon>
    </lineage>
</organism>
<reference evidence="2 3" key="1">
    <citation type="journal article" date="2015" name="Genome Announc.">
        <title>Expanding the biotechnology potential of lactobacilli through comparative genomics of 213 strains and associated genera.</title>
        <authorList>
            <person name="Sun Z."/>
            <person name="Harris H.M."/>
            <person name="McCann A."/>
            <person name="Guo C."/>
            <person name="Argimon S."/>
            <person name="Zhang W."/>
            <person name="Yang X."/>
            <person name="Jeffery I.B."/>
            <person name="Cooney J.C."/>
            <person name="Kagawa T.F."/>
            <person name="Liu W."/>
            <person name="Song Y."/>
            <person name="Salvetti E."/>
            <person name="Wrobel A."/>
            <person name="Rasinkangas P."/>
            <person name="Parkhill J."/>
            <person name="Rea M.C."/>
            <person name="O'Sullivan O."/>
            <person name="Ritari J."/>
            <person name="Douillard F.P."/>
            <person name="Paul Ross R."/>
            <person name="Yang R."/>
            <person name="Briner A.E."/>
            <person name="Felis G.E."/>
            <person name="de Vos W.M."/>
            <person name="Barrangou R."/>
            <person name="Klaenhammer T.R."/>
            <person name="Caufield P.W."/>
            <person name="Cui Y."/>
            <person name="Zhang H."/>
            <person name="O'Toole P.W."/>
        </authorList>
    </citation>
    <scope>NUCLEOTIDE SEQUENCE [LARGE SCALE GENOMIC DNA]</scope>
    <source>
        <strain evidence="2 3">DSM 15946</strain>
    </source>
</reference>
<name>A0A0R1U542_9LACO</name>
<evidence type="ECO:0000313" key="2">
    <source>
        <dbReference type="EMBL" id="KRL88352.1"/>
    </source>
</evidence>
<evidence type="ECO:0000256" key="1">
    <source>
        <dbReference type="SAM" id="MobiDB-lite"/>
    </source>
</evidence>
<proteinExistence type="predicted"/>
<dbReference type="Proteomes" id="UP000050816">
    <property type="component" value="Unassembled WGS sequence"/>
</dbReference>
<sequence>MTTEDLSMKKILASCGLVVALGCVLAGCGQSKTTEPAASSTTSHAVQSTSSSRSSSAPVSSSARAATSSQVGQSVGQYSASEYALMAFLKLDGQGVDQLLSNSAGMHWQQQGNIYVIDFGAHSTMMIVSDQNVVVKYDAPKPNLGGMGNKNAMKTYSKVELAREFGGEQAKIDQVLAKGGAEPGSQAQTTN</sequence>
<accession>A0A0R1U542</accession>
<evidence type="ECO:0000313" key="3">
    <source>
        <dbReference type="Proteomes" id="UP000050816"/>
    </source>
</evidence>
<dbReference type="EMBL" id="AZFK01000077">
    <property type="protein sequence ID" value="KRL88352.1"/>
    <property type="molecule type" value="Genomic_DNA"/>
</dbReference>
<feature type="region of interest" description="Disordered" evidence="1">
    <location>
        <begin position="33"/>
        <end position="66"/>
    </location>
</feature>
<dbReference type="AlphaFoldDB" id="A0A0R1U542"/>
<feature type="compositionally biased region" description="Low complexity" evidence="1">
    <location>
        <begin position="37"/>
        <end position="66"/>
    </location>
</feature>
<gene>
    <name evidence="2" type="ORF">FC43_GL000289</name>
</gene>
<dbReference type="PATRIC" id="fig|1423760.3.peg.307"/>
<protein>
    <submittedName>
        <fullName evidence="2">Uncharacterized protein</fullName>
    </submittedName>
</protein>
<comment type="caution">
    <text evidence="2">The sequence shown here is derived from an EMBL/GenBank/DDBJ whole genome shotgun (WGS) entry which is preliminary data.</text>
</comment>